<dbReference type="Proteomes" id="UP000196573">
    <property type="component" value="Unassembled WGS sequence"/>
</dbReference>
<gene>
    <name evidence="1" type="ORF">EHSB41UT_00281</name>
</gene>
<reference evidence="1 2" key="1">
    <citation type="submission" date="2017-03" db="EMBL/GenBank/DDBJ databases">
        <authorList>
            <person name="Afonso C.L."/>
            <person name="Miller P.J."/>
            <person name="Scott M.A."/>
            <person name="Spackman E."/>
            <person name="Goraichik I."/>
            <person name="Dimitrov K.M."/>
            <person name="Suarez D.L."/>
            <person name="Swayne D.E."/>
        </authorList>
    </citation>
    <scope>NUCLEOTIDE SEQUENCE [LARGE SCALE GENOMIC DNA]</scope>
    <source>
        <strain evidence="1">SB41UT1</strain>
    </source>
</reference>
<dbReference type="AlphaFoldDB" id="A0A1X7AER8"/>
<organism evidence="1 2">
    <name type="scientific">Parendozoicomonas haliclonae</name>
    <dbReference type="NCBI Taxonomy" id="1960125"/>
    <lineage>
        <taxon>Bacteria</taxon>
        <taxon>Pseudomonadati</taxon>
        <taxon>Pseudomonadota</taxon>
        <taxon>Gammaproteobacteria</taxon>
        <taxon>Oceanospirillales</taxon>
        <taxon>Endozoicomonadaceae</taxon>
        <taxon>Parendozoicomonas</taxon>
    </lineage>
</organism>
<sequence>MPSGGSYTVTGFYGNHRGHRCEVIVFEHRPGYYWHCVKGSVNVNLSTVKPEEGCHVERDTHDIDMFTAGSPIHTEEELIEAIAR</sequence>
<accession>A0A1X7AER8</accession>
<dbReference type="EMBL" id="FWPT01000001">
    <property type="protein sequence ID" value="SMA33437.1"/>
    <property type="molecule type" value="Genomic_DNA"/>
</dbReference>
<keyword evidence="2" id="KW-1185">Reference proteome</keyword>
<evidence type="ECO:0000313" key="1">
    <source>
        <dbReference type="EMBL" id="SMA33437.1"/>
    </source>
</evidence>
<proteinExistence type="predicted"/>
<protein>
    <submittedName>
        <fullName evidence="1">Uncharacterized protein</fullName>
    </submittedName>
</protein>
<evidence type="ECO:0000313" key="2">
    <source>
        <dbReference type="Proteomes" id="UP000196573"/>
    </source>
</evidence>
<name>A0A1X7AER8_9GAMM</name>